<evidence type="ECO:0000313" key="2">
    <source>
        <dbReference type="EMBL" id="QKZ18891.1"/>
    </source>
</evidence>
<dbReference type="Proteomes" id="UP000509418">
    <property type="component" value="Chromosome"/>
</dbReference>
<reference evidence="2 3" key="1">
    <citation type="submission" date="2020-06" db="EMBL/GenBank/DDBJ databases">
        <title>Genome mining for natural products.</title>
        <authorList>
            <person name="Zhang B."/>
            <person name="Shi J."/>
            <person name="Ge H."/>
        </authorList>
    </citation>
    <scope>NUCLEOTIDE SEQUENCE [LARGE SCALE GENOMIC DNA]</scope>
    <source>
        <strain evidence="2 3">NA02069</strain>
    </source>
</reference>
<proteinExistence type="predicted"/>
<dbReference type="RefSeq" id="WP_176575613.1">
    <property type="nucleotide sequence ID" value="NZ_CBDRGH010000004.1"/>
</dbReference>
<protein>
    <submittedName>
        <fullName evidence="2">Uncharacterized protein</fullName>
    </submittedName>
</protein>
<accession>A0A7H8T5V9</accession>
<keyword evidence="1" id="KW-0812">Transmembrane</keyword>
<evidence type="ECO:0000313" key="3">
    <source>
        <dbReference type="Proteomes" id="UP000509418"/>
    </source>
</evidence>
<feature type="transmembrane region" description="Helical" evidence="1">
    <location>
        <begin position="68"/>
        <end position="89"/>
    </location>
</feature>
<feature type="transmembrane region" description="Helical" evidence="1">
    <location>
        <begin position="114"/>
        <end position="132"/>
    </location>
</feature>
<keyword evidence="1" id="KW-0472">Membrane</keyword>
<keyword evidence="3" id="KW-1185">Reference proteome</keyword>
<name>A0A7H8T5V9_STRCX</name>
<sequence length="176" mass="18962">MTTTRMTRYDRSMLRVMNDRRGRPLYATAPRRRTVVAAHVALTVAVVALLAHFCLSRAEPTWAAVAGAVLLLPWMVATGAINGATRGLLELRERALDERQLAERSRVLARAHRLMTCLLAGSVAGLLAAGALDGDALRTYTAPALAAVLVAHWLMPLWVAGLTAQDEPAEDETAAL</sequence>
<feature type="transmembrane region" description="Helical" evidence="1">
    <location>
        <begin position="144"/>
        <end position="164"/>
    </location>
</feature>
<dbReference type="EMBL" id="CP056041">
    <property type="protein sequence ID" value="QKZ18891.1"/>
    <property type="molecule type" value="Genomic_DNA"/>
</dbReference>
<dbReference type="AlphaFoldDB" id="A0A7H8T5V9"/>
<gene>
    <name evidence="2" type="ORF">HUT05_16895</name>
</gene>
<organism evidence="2 3">
    <name type="scientific">Streptomyces chartreusis</name>
    <dbReference type="NCBI Taxonomy" id="1969"/>
    <lineage>
        <taxon>Bacteria</taxon>
        <taxon>Bacillati</taxon>
        <taxon>Actinomycetota</taxon>
        <taxon>Actinomycetes</taxon>
        <taxon>Kitasatosporales</taxon>
        <taxon>Streptomycetaceae</taxon>
        <taxon>Streptomyces</taxon>
    </lineage>
</organism>
<evidence type="ECO:0000256" key="1">
    <source>
        <dbReference type="SAM" id="Phobius"/>
    </source>
</evidence>
<keyword evidence="1" id="KW-1133">Transmembrane helix</keyword>